<dbReference type="PROSITE" id="PS50135">
    <property type="entry name" value="ZF_ZZ_2"/>
    <property type="match status" value="1"/>
</dbReference>
<evidence type="ECO:0000256" key="5">
    <source>
        <dbReference type="SAM" id="Coils"/>
    </source>
</evidence>
<feature type="coiled-coil region" evidence="5">
    <location>
        <begin position="159"/>
        <end position="193"/>
    </location>
</feature>
<evidence type="ECO:0000256" key="2">
    <source>
        <dbReference type="ARBA" id="ARBA00022771"/>
    </source>
</evidence>
<organism evidence="8 9">
    <name type="scientific">Phialemonium thermophilum</name>
    <dbReference type="NCBI Taxonomy" id="223376"/>
    <lineage>
        <taxon>Eukaryota</taxon>
        <taxon>Fungi</taxon>
        <taxon>Dikarya</taxon>
        <taxon>Ascomycota</taxon>
        <taxon>Pezizomycotina</taxon>
        <taxon>Sordariomycetes</taxon>
        <taxon>Sordariomycetidae</taxon>
        <taxon>Cephalothecales</taxon>
        <taxon>Cephalothecaceae</taxon>
        <taxon>Phialemonium</taxon>
    </lineage>
</organism>
<dbReference type="CDD" id="cd02249">
    <property type="entry name" value="ZZ"/>
    <property type="match status" value="1"/>
</dbReference>
<dbReference type="CDD" id="cd14947">
    <property type="entry name" value="NBR1_like"/>
    <property type="match status" value="1"/>
</dbReference>
<feature type="domain" description="ZZ-type" evidence="7">
    <location>
        <begin position="334"/>
        <end position="388"/>
    </location>
</feature>
<evidence type="ECO:0000256" key="1">
    <source>
        <dbReference type="ARBA" id="ARBA00022723"/>
    </source>
</evidence>
<dbReference type="PANTHER" id="PTHR20930:SF0">
    <property type="entry name" value="PROTEIN ILRUN"/>
    <property type="match status" value="1"/>
</dbReference>
<feature type="compositionally biased region" description="Basic and acidic residues" evidence="6">
    <location>
        <begin position="816"/>
        <end position="826"/>
    </location>
</feature>
<keyword evidence="3" id="KW-0862">Zinc</keyword>
<keyword evidence="9" id="KW-1185">Reference proteome</keyword>
<dbReference type="Pfam" id="PF16158">
    <property type="entry name" value="N_BRCA1_IG"/>
    <property type="match status" value="1"/>
</dbReference>
<dbReference type="Gene3D" id="2.60.40.10">
    <property type="entry name" value="Immunoglobulins"/>
    <property type="match status" value="1"/>
</dbReference>
<name>A0ABR3XER5_9PEZI</name>
<evidence type="ECO:0000256" key="3">
    <source>
        <dbReference type="ARBA" id="ARBA00022833"/>
    </source>
</evidence>
<dbReference type="CDD" id="cd02340">
    <property type="entry name" value="ZZ_NBR1_like"/>
    <property type="match status" value="2"/>
</dbReference>
<feature type="region of interest" description="Disordered" evidence="6">
    <location>
        <begin position="761"/>
        <end position="873"/>
    </location>
</feature>
<evidence type="ECO:0000256" key="6">
    <source>
        <dbReference type="SAM" id="MobiDB-lite"/>
    </source>
</evidence>
<feature type="compositionally biased region" description="Basic and acidic residues" evidence="6">
    <location>
        <begin position="862"/>
        <end position="873"/>
    </location>
</feature>
<dbReference type="Pfam" id="PF00569">
    <property type="entry name" value="ZZ"/>
    <property type="match status" value="2"/>
</dbReference>
<protein>
    <recommendedName>
        <fullName evidence="7">ZZ-type domain-containing protein</fullName>
    </recommendedName>
</protein>
<reference evidence="8 9" key="1">
    <citation type="journal article" date="2024" name="Commun. Biol.">
        <title>Comparative genomic analysis of thermophilic fungi reveals convergent evolutionary adaptations and gene losses.</title>
        <authorList>
            <person name="Steindorff A.S."/>
            <person name="Aguilar-Pontes M.V."/>
            <person name="Robinson A.J."/>
            <person name="Andreopoulos B."/>
            <person name="LaButti K."/>
            <person name="Kuo A."/>
            <person name="Mondo S."/>
            <person name="Riley R."/>
            <person name="Otillar R."/>
            <person name="Haridas S."/>
            <person name="Lipzen A."/>
            <person name="Grimwood J."/>
            <person name="Schmutz J."/>
            <person name="Clum A."/>
            <person name="Reid I.D."/>
            <person name="Moisan M.C."/>
            <person name="Butler G."/>
            <person name="Nguyen T.T.M."/>
            <person name="Dewar K."/>
            <person name="Conant G."/>
            <person name="Drula E."/>
            <person name="Henrissat B."/>
            <person name="Hansel C."/>
            <person name="Singer S."/>
            <person name="Hutchinson M.I."/>
            <person name="de Vries R.P."/>
            <person name="Natvig D.O."/>
            <person name="Powell A.J."/>
            <person name="Tsang A."/>
            <person name="Grigoriev I.V."/>
        </authorList>
    </citation>
    <scope>NUCLEOTIDE SEQUENCE [LARGE SCALE GENOMIC DNA]</scope>
    <source>
        <strain evidence="8 9">ATCC 24622</strain>
    </source>
</reference>
<dbReference type="InterPro" id="IPR032350">
    <property type="entry name" value="Nbr1_FW"/>
</dbReference>
<feature type="compositionally biased region" description="Basic and acidic residues" evidence="6">
    <location>
        <begin position="600"/>
        <end position="622"/>
    </location>
</feature>
<dbReference type="InterPro" id="IPR043145">
    <property type="entry name" value="Znf_ZZ_sf"/>
</dbReference>
<dbReference type="SMART" id="SM00291">
    <property type="entry name" value="ZnF_ZZ"/>
    <property type="match status" value="4"/>
</dbReference>
<sequence>MASPAVPNPDMPITLKVSLDGVTRRFKLPLRDLSPSNLENKLRSALNIPQETGCLFERYSDSAASYVVLDRNNVSVYKQLYRAAKAKQKLKLRLTTWAEEEKKVNHHQPPTVEDEPETASPASAGPSVPATAPISNSSSPAEAQDLATDALARRQLAPELAWQKSIAQMEQEQEQMERKLEMIEATMAAVHNRPPVPPPKLPIETAEVKTTSSSLPFVVTQSACEASSLTGPSLNYAVCCNSCDKIIPDAHYHCSTCDDGDFDLCQDCVDRGITCYGLDHWLLKRFIKDGVLINSTTETIAPKPRVPKPEPPVEEPPLPLPTRVVPIVNAHAYQPVRTCNSCVQDFAEHEFVHCTACPDFDLCQSCFVKDQHGHNPKHAFVPVVDGTALAPEVSRRLAPGRNAYHHAICDQCNSNIRGVRHKCLDCPDWDYCSDCVLDAPYNHPGHRFVPVYEPIENPRDLNIRYATRPVHFGIFCDGPLCNSRGQVPSYIVGDRYKCALCVDTDFCANCEASPINKHNKTHPLIKFKTPVRNVSVTTTGDNGNGQPLPVMGDRVRPLRRGFGCRAREFSAPSEPLIAQTHVVTVADVRPSSAETAVTASKEKTEKAEVADSKEKHGEEKRAVVPPTQPSAADLVAVYQSDTVADGTVLPPNHVFEQTWILRNQGNVAWPAGCSVKFVGGDYMCDVDPNHPVAADVLISAAESNVCEVPLAPRQEFPFTVRLRTPWREGKVISYWRLVTKDGIKFGHRLWCDVNVRKPEQAAAEEAKPPVSKEETADAASEAVPSDKMEQGSQMIFPKLDKESPAGSIHEAPATTDKSEPVKSHESEYEECNEDDEWADGDSDEGFLTDEEYDILDASDEEYLSHEEKKPSKN</sequence>
<feature type="compositionally biased region" description="Basic and acidic residues" evidence="6">
    <location>
        <begin position="761"/>
        <end position="775"/>
    </location>
</feature>
<evidence type="ECO:0000313" key="8">
    <source>
        <dbReference type="EMBL" id="KAL1874411.1"/>
    </source>
</evidence>
<gene>
    <name evidence="8" type="ORF">VTK73DRAFT_337</name>
</gene>
<evidence type="ECO:0000256" key="4">
    <source>
        <dbReference type="PROSITE-ProRule" id="PRU00228"/>
    </source>
</evidence>
<dbReference type="InterPro" id="IPR013783">
    <property type="entry name" value="Ig-like_fold"/>
</dbReference>
<dbReference type="Gene3D" id="3.30.60.90">
    <property type="match status" value="4"/>
</dbReference>
<keyword evidence="1" id="KW-0479">Metal-binding</keyword>
<dbReference type="Proteomes" id="UP001586593">
    <property type="component" value="Unassembled WGS sequence"/>
</dbReference>
<feature type="compositionally biased region" description="Acidic residues" evidence="6">
    <location>
        <begin position="827"/>
        <end position="861"/>
    </location>
</feature>
<proteinExistence type="predicted"/>
<dbReference type="EMBL" id="JAZHXJ010000105">
    <property type="protein sequence ID" value="KAL1874411.1"/>
    <property type="molecule type" value="Genomic_DNA"/>
</dbReference>
<comment type="caution">
    <text evidence="8">The sequence shown here is derived from an EMBL/GenBank/DDBJ whole genome shotgun (WGS) entry which is preliminary data.</text>
</comment>
<accession>A0ABR3XER5</accession>
<feature type="region of interest" description="Disordered" evidence="6">
    <location>
        <begin position="101"/>
        <end position="145"/>
    </location>
</feature>
<keyword evidence="5" id="KW-0175">Coiled coil</keyword>
<evidence type="ECO:0000259" key="7">
    <source>
        <dbReference type="PROSITE" id="PS50135"/>
    </source>
</evidence>
<dbReference type="SUPFAM" id="SSF57850">
    <property type="entry name" value="RING/U-box"/>
    <property type="match status" value="4"/>
</dbReference>
<evidence type="ECO:0000313" key="9">
    <source>
        <dbReference type="Proteomes" id="UP001586593"/>
    </source>
</evidence>
<feature type="compositionally biased region" description="Low complexity" evidence="6">
    <location>
        <begin position="119"/>
        <end position="133"/>
    </location>
</feature>
<keyword evidence="2 4" id="KW-0863">Zinc-finger</keyword>
<dbReference type="PANTHER" id="PTHR20930">
    <property type="entry name" value="OVARIAN CARCINOMA ANTIGEN CA125-RELATED"/>
    <property type="match status" value="1"/>
</dbReference>
<feature type="region of interest" description="Disordered" evidence="6">
    <location>
        <begin position="594"/>
        <end position="625"/>
    </location>
</feature>
<dbReference type="InterPro" id="IPR000433">
    <property type="entry name" value="Znf_ZZ"/>
</dbReference>
<dbReference type="InterPro" id="IPR041981">
    <property type="entry name" value="ZZZ3_ZZ"/>
</dbReference>
<dbReference type="CDD" id="cd02341">
    <property type="entry name" value="ZZ_ZZZ3"/>
    <property type="match status" value="1"/>
</dbReference>